<dbReference type="SUPFAM" id="SSF48576">
    <property type="entry name" value="Terpenoid synthases"/>
    <property type="match status" value="1"/>
</dbReference>
<dbReference type="Proteomes" id="UP000649151">
    <property type="component" value="Unassembled WGS sequence"/>
</dbReference>
<dbReference type="InterPro" id="IPR033749">
    <property type="entry name" value="Polyprenyl_synt_CS"/>
</dbReference>
<name>A0ABR7IQ83_9CLOT</name>
<accession>A0ABR7IQ83</accession>
<gene>
    <name evidence="8" type="ORF">H8Z77_04535</name>
</gene>
<dbReference type="PROSITE" id="PS00444">
    <property type="entry name" value="POLYPRENYL_SYNTHASE_2"/>
    <property type="match status" value="1"/>
</dbReference>
<evidence type="ECO:0000256" key="7">
    <source>
        <dbReference type="RuleBase" id="RU004466"/>
    </source>
</evidence>
<evidence type="ECO:0000256" key="5">
    <source>
        <dbReference type="ARBA" id="ARBA00022842"/>
    </source>
</evidence>
<dbReference type="RefSeq" id="WP_186996312.1">
    <property type="nucleotide sequence ID" value="NZ_JACOQK010000001.1"/>
</dbReference>
<keyword evidence="3 7" id="KW-0808">Transferase</keyword>
<evidence type="ECO:0000256" key="2">
    <source>
        <dbReference type="ARBA" id="ARBA00006706"/>
    </source>
</evidence>
<evidence type="ECO:0000313" key="8">
    <source>
        <dbReference type="EMBL" id="MBC5787294.1"/>
    </source>
</evidence>
<comment type="caution">
    <text evidence="8">The sequence shown here is derived from an EMBL/GenBank/DDBJ whole genome shotgun (WGS) entry which is preliminary data.</text>
</comment>
<reference evidence="8 9" key="1">
    <citation type="submission" date="2020-08" db="EMBL/GenBank/DDBJ databases">
        <title>Genome public.</title>
        <authorList>
            <person name="Liu C."/>
            <person name="Sun Q."/>
        </authorList>
    </citation>
    <scope>NUCLEOTIDE SEQUENCE [LARGE SCALE GENOMIC DNA]</scope>
    <source>
        <strain evidence="8 9">NSJ-27</strain>
    </source>
</reference>
<dbReference type="InterPro" id="IPR008949">
    <property type="entry name" value="Isoprenoid_synthase_dom_sf"/>
</dbReference>
<organism evidence="8 9">
    <name type="scientific">Clostridium facile</name>
    <dbReference type="NCBI Taxonomy" id="2763035"/>
    <lineage>
        <taxon>Bacteria</taxon>
        <taxon>Bacillati</taxon>
        <taxon>Bacillota</taxon>
        <taxon>Clostridia</taxon>
        <taxon>Eubacteriales</taxon>
        <taxon>Clostridiaceae</taxon>
        <taxon>Clostridium</taxon>
    </lineage>
</organism>
<evidence type="ECO:0000256" key="1">
    <source>
        <dbReference type="ARBA" id="ARBA00001946"/>
    </source>
</evidence>
<dbReference type="Pfam" id="PF00348">
    <property type="entry name" value="polyprenyl_synt"/>
    <property type="match status" value="1"/>
</dbReference>
<evidence type="ECO:0000313" key="9">
    <source>
        <dbReference type="Proteomes" id="UP000649151"/>
    </source>
</evidence>
<protein>
    <submittedName>
        <fullName evidence="8">Polyprenyl synthetase family protein</fullName>
    </submittedName>
</protein>
<comment type="cofactor">
    <cofactor evidence="1">
        <name>Mg(2+)</name>
        <dbReference type="ChEBI" id="CHEBI:18420"/>
    </cofactor>
</comment>
<dbReference type="CDD" id="cd00685">
    <property type="entry name" value="Trans_IPPS_HT"/>
    <property type="match status" value="1"/>
</dbReference>
<dbReference type="SFLD" id="SFLDG01017">
    <property type="entry name" value="Polyprenyl_Transferase_Like"/>
    <property type="match status" value="1"/>
</dbReference>
<keyword evidence="4" id="KW-0479">Metal-binding</keyword>
<keyword evidence="6" id="KW-0414">Isoprene biosynthesis</keyword>
<evidence type="ECO:0000256" key="6">
    <source>
        <dbReference type="ARBA" id="ARBA00023229"/>
    </source>
</evidence>
<dbReference type="PROSITE" id="PS00723">
    <property type="entry name" value="POLYPRENYL_SYNTHASE_1"/>
    <property type="match status" value="1"/>
</dbReference>
<keyword evidence="5" id="KW-0460">Magnesium</keyword>
<evidence type="ECO:0000256" key="3">
    <source>
        <dbReference type="ARBA" id="ARBA00022679"/>
    </source>
</evidence>
<evidence type="ECO:0000256" key="4">
    <source>
        <dbReference type="ARBA" id="ARBA00022723"/>
    </source>
</evidence>
<dbReference type="NCBIfam" id="NF045485">
    <property type="entry name" value="FPPsyn"/>
    <property type="match status" value="1"/>
</dbReference>
<dbReference type="SFLD" id="SFLDS00005">
    <property type="entry name" value="Isoprenoid_Synthase_Type_I"/>
    <property type="match status" value="1"/>
</dbReference>
<dbReference type="EMBL" id="JACOQK010000001">
    <property type="protein sequence ID" value="MBC5787294.1"/>
    <property type="molecule type" value="Genomic_DNA"/>
</dbReference>
<dbReference type="PANTHER" id="PTHR43281">
    <property type="entry name" value="FARNESYL DIPHOSPHATE SYNTHASE"/>
    <property type="match status" value="1"/>
</dbReference>
<keyword evidence="9" id="KW-1185">Reference proteome</keyword>
<dbReference type="Gene3D" id="1.10.600.10">
    <property type="entry name" value="Farnesyl Diphosphate Synthase"/>
    <property type="match status" value="1"/>
</dbReference>
<comment type="similarity">
    <text evidence="2 7">Belongs to the FPP/GGPP synthase family.</text>
</comment>
<dbReference type="InterPro" id="IPR000092">
    <property type="entry name" value="Polyprenyl_synt"/>
</dbReference>
<dbReference type="InterPro" id="IPR053378">
    <property type="entry name" value="Prenyl_diphosphate_synthase"/>
</dbReference>
<proteinExistence type="inferred from homology"/>
<sequence>MSFTQTLQEYIQMVNQQLEEYLPKKSNLQHVVDDAMAYSVEAGGKRLRPVLTLEVCRMLGGEIQHALPFACAVEMIHSSSLIHDDLPCMDDDELRRGKPSCHIAFGEANALLAGDALLLYAFEVMAKAHQTHGTGYEEIAKGIETLSHCAGTDGMVGGQVIDLTYENQRIEYEILHQMHLLKTGALIRAACQLGAIAAKASPEQIQQIGAYAETLGLAFQICDDILDVVGDQQLLGKPIGSDEQMQKTNFITLFGLEGSRQKAAELTELAKQQLRQFDHPEFLLELTDMLLERKK</sequence>
<dbReference type="PANTHER" id="PTHR43281:SF1">
    <property type="entry name" value="FARNESYL DIPHOSPHATE SYNTHASE"/>
    <property type="match status" value="1"/>
</dbReference>